<dbReference type="STRING" id="341454.A0A4S2MZ77"/>
<gene>
    <name evidence="2" type="ORF">EX30DRAFT_363470</name>
</gene>
<organism evidence="2 3">
    <name type="scientific">Ascodesmis nigricans</name>
    <dbReference type="NCBI Taxonomy" id="341454"/>
    <lineage>
        <taxon>Eukaryota</taxon>
        <taxon>Fungi</taxon>
        <taxon>Dikarya</taxon>
        <taxon>Ascomycota</taxon>
        <taxon>Pezizomycotina</taxon>
        <taxon>Pezizomycetes</taxon>
        <taxon>Pezizales</taxon>
        <taxon>Ascodesmidaceae</taxon>
        <taxon>Ascodesmis</taxon>
    </lineage>
</organism>
<dbReference type="InParanoid" id="A0A4S2MZ77"/>
<dbReference type="AlphaFoldDB" id="A0A4S2MZ77"/>
<protein>
    <submittedName>
        <fullName evidence="2">Uncharacterized protein</fullName>
    </submittedName>
</protein>
<dbReference type="InterPro" id="IPR046591">
    <property type="entry name" value="DUF6649"/>
</dbReference>
<feature type="compositionally biased region" description="Low complexity" evidence="1">
    <location>
        <begin position="1"/>
        <end position="16"/>
    </location>
</feature>
<accession>A0A4S2MZ77</accession>
<dbReference type="EMBL" id="ML220117">
    <property type="protein sequence ID" value="TGZ81864.1"/>
    <property type="molecule type" value="Genomic_DNA"/>
</dbReference>
<dbReference type="Pfam" id="PF20354">
    <property type="entry name" value="DUF6649"/>
    <property type="match status" value="1"/>
</dbReference>
<feature type="region of interest" description="Disordered" evidence="1">
    <location>
        <begin position="1"/>
        <end position="29"/>
    </location>
</feature>
<feature type="region of interest" description="Disordered" evidence="1">
    <location>
        <begin position="110"/>
        <end position="131"/>
    </location>
</feature>
<proteinExistence type="predicted"/>
<evidence type="ECO:0000313" key="2">
    <source>
        <dbReference type="EMBL" id="TGZ81864.1"/>
    </source>
</evidence>
<reference evidence="2 3" key="1">
    <citation type="submission" date="2019-04" db="EMBL/GenBank/DDBJ databases">
        <title>Comparative genomics and transcriptomics to analyze fruiting body development in filamentous ascomycetes.</title>
        <authorList>
            <consortium name="DOE Joint Genome Institute"/>
            <person name="Lutkenhaus R."/>
            <person name="Traeger S."/>
            <person name="Breuer J."/>
            <person name="Kuo A."/>
            <person name="Lipzen A."/>
            <person name="Pangilinan J."/>
            <person name="Dilworth D."/>
            <person name="Sandor L."/>
            <person name="Poggeler S."/>
            <person name="Barry K."/>
            <person name="Grigoriev I.V."/>
            <person name="Nowrousian M."/>
        </authorList>
    </citation>
    <scope>NUCLEOTIDE SEQUENCE [LARGE SCALE GENOMIC DNA]</scope>
    <source>
        <strain evidence="2 3">CBS 389.68</strain>
    </source>
</reference>
<dbReference type="Proteomes" id="UP000298138">
    <property type="component" value="Unassembled WGS sequence"/>
</dbReference>
<evidence type="ECO:0000313" key="3">
    <source>
        <dbReference type="Proteomes" id="UP000298138"/>
    </source>
</evidence>
<sequence length="282" mass="31900">MSTMPTTAPTMTTTTTRPKKRPASEDLFREQRLAKRLETLTLKPRTRRLSVVAEGDDEVNHGTGFKSGGSICSAQPPRKSRRASAAATAQHMEIDPTPHTIYIHSLDAELSEAESEDDLHHGSSLQTEEERAQTRNKLIFIPDIERKMTRIPDHVLRTGGEEYGPGLTDKERWERWEQQRRREWEREGKELVLYQNVPRTLSGGDDDGGTKRAIQEHKERVRRRLELGKGSDAIDNSGCVFGTERVFEINHDSMMDPGVGFERMEDGNVMMVDADGDVDMDA</sequence>
<dbReference type="OrthoDB" id="5345504at2759"/>
<keyword evidence="3" id="KW-1185">Reference proteome</keyword>
<evidence type="ECO:0000256" key="1">
    <source>
        <dbReference type="SAM" id="MobiDB-lite"/>
    </source>
</evidence>
<name>A0A4S2MZ77_9PEZI</name>